<dbReference type="GO" id="GO:0032790">
    <property type="term" value="P:ribosome disassembly"/>
    <property type="evidence" value="ECO:0007669"/>
    <property type="project" value="TreeGrafter"/>
</dbReference>
<dbReference type="SUPFAM" id="SSF54211">
    <property type="entry name" value="Ribosomal protein S5 domain 2-like"/>
    <property type="match status" value="1"/>
</dbReference>
<dbReference type="InterPro" id="IPR000795">
    <property type="entry name" value="T_Tr_GTP-bd_dom"/>
</dbReference>
<dbReference type="eggNOG" id="KOG0465">
    <property type="taxonomic scope" value="Eukaryota"/>
</dbReference>
<evidence type="ECO:0000256" key="4">
    <source>
        <dbReference type="ARBA" id="ARBA00023134"/>
    </source>
</evidence>
<dbReference type="FunFam" id="3.40.50.300:FF:000514">
    <property type="entry name" value="Ribosome-releasing factor 2, mitochondrial"/>
    <property type="match status" value="1"/>
</dbReference>
<dbReference type="RefSeq" id="XP_001025563.2">
    <property type="nucleotide sequence ID" value="XM_001025563.2"/>
</dbReference>
<dbReference type="OrthoDB" id="198619at2759"/>
<keyword evidence="1" id="KW-0547">Nucleotide-binding</keyword>
<protein>
    <submittedName>
        <fullName evidence="6">Elongation factor Tu GTP-binding domain protein</fullName>
    </submittedName>
</protein>
<dbReference type="GO" id="GO:0005759">
    <property type="term" value="C:mitochondrial matrix"/>
    <property type="evidence" value="ECO:0007669"/>
    <property type="project" value="UniProtKB-ARBA"/>
</dbReference>
<dbReference type="SMART" id="SM00889">
    <property type="entry name" value="EFG_IV"/>
    <property type="match status" value="1"/>
</dbReference>
<dbReference type="InterPro" id="IPR035647">
    <property type="entry name" value="EFG_III/V"/>
</dbReference>
<dbReference type="PRINTS" id="PR00315">
    <property type="entry name" value="ELONGATNFCT"/>
</dbReference>
<keyword evidence="2" id="KW-0648">Protein biosynthesis</keyword>
<dbReference type="InterPro" id="IPR005225">
    <property type="entry name" value="Small_GTP-bd"/>
</dbReference>
<dbReference type="Gene3D" id="3.30.230.10">
    <property type="match status" value="1"/>
</dbReference>
<dbReference type="Gene3D" id="3.30.70.870">
    <property type="entry name" value="Elongation Factor G (Translational Gtpase), domain 3"/>
    <property type="match status" value="1"/>
</dbReference>
<dbReference type="Pfam" id="PF00679">
    <property type="entry name" value="EFG_C"/>
    <property type="match status" value="1"/>
</dbReference>
<dbReference type="CDD" id="cd03713">
    <property type="entry name" value="EFG_mtEFG_C"/>
    <property type="match status" value="1"/>
</dbReference>
<dbReference type="SUPFAM" id="SSF52540">
    <property type="entry name" value="P-loop containing nucleoside triphosphate hydrolases"/>
    <property type="match status" value="1"/>
</dbReference>
<keyword evidence="4" id="KW-0342">GTP-binding</keyword>
<evidence type="ECO:0000259" key="5">
    <source>
        <dbReference type="PROSITE" id="PS51722"/>
    </source>
</evidence>
<keyword evidence="7" id="KW-1185">Reference proteome</keyword>
<dbReference type="Proteomes" id="UP000009168">
    <property type="component" value="Unassembled WGS sequence"/>
</dbReference>
<dbReference type="InterPro" id="IPR053905">
    <property type="entry name" value="EF-G-like_DII"/>
</dbReference>
<gene>
    <name evidence="6" type="ORF">TTHERM_01020860</name>
</gene>
<dbReference type="eggNOG" id="KOG0464">
    <property type="taxonomic scope" value="Eukaryota"/>
</dbReference>
<keyword evidence="6" id="KW-0251">Elongation factor</keyword>
<feature type="domain" description="Tr-type G" evidence="5">
    <location>
        <begin position="63"/>
        <end position="343"/>
    </location>
</feature>
<dbReference type="InParanoid" id="Q24BY4"/>
<sequence>MIRQIYQKSIKLQNSLYKQSFFNGQKPEKCFSNNIKDRIKKERMERLKRESIYFPTGTSNDLEKIRNIGIIAHIDAGKTTTTERMLYYAGALVEPGEVHDGNTVMDYLQQERDRGITIRAAAISFNWNNYQFNLIDTPGHIDFTGEVERSLRVLDGAVAIFDGVSGVQTQSEMVWLQSNKFNIPRLAFINKMDRNGSNLDSTLQSIQDRLNIDPLILQVPIGDSDQFKGVVDLIHMKKIIWLDQMGNTVDISPISKSDMKLYDQAHIYREKLLETISLYDEELGERILENQESVNEQELEMSIKKILQKYPKDTSAVLLGSSLKNKGIQPLMDSIIKYLPSPVEKTPVFNIDNPSQIRKPLPNEKLSAYVYKVINDVQKGPLTYVRVYSGTLQNRQGLQISESSIQEKPQQLWRVRADNYVQINEIAAGDIAAISGLKYTKSGDTLVDSKDNERFILEQLQMPQPVFMASLEYNSLKDKPLIDQALQVICREDNSLLVKDDNETGQIIVQGLGELHLEILRDRLETEFNLPTKLGKMRVTYRESISEPYEITYTFEKMMKGKPAYFELNLKVEPIEVEDAQTMKDSQKVKDKLNKQEEFLKEHNNQIIFGFKRDPEFDGFYREFKKRIQQKQSNKKGERDIEETVEVQKEESKTFTEIQLEKLRFIKNPEKLTEVDKLQDDFGEEILYSLSGIDFDLFYALEQTIYNGLQSGSILGYPLINCRVTILGGKFSLKRTTEVVVQMCTGELMQELIENSSPQLLEPVMDVEISTPTEFSREIINDISSNKRGRIGEMVEEKSRFGSMSPNRTTINAIVPLSETVGYTTFLRSISKGEASFLMKFKNFEFVGGQKQKEIVEGDF</sequence>
<dbReference type="GeneID" id="7826282"/>
<dbReference type="CDD" id="cd01886">
    <property type="entry name" value="EF-G"/>
    <property type="match status" value="1"/>
</dbReference>
<dbReference type="GO" id="GO:0003746">
    <property type="term" value="F:translation elongation factor activity"/>
    <property type="evidence" value="ECO:0007669"/>
    <property type="project" value="UniProtKB-KW"/>
</dbReference>
<dbReference type="GO" id="GO:0003924">
    <property type="term" value="F:GTPase activity"/>
    <property type="evidence" value="ECO:0007669"/>
    <property type="project" value="InterPro"/>
</dbReference>
<evidence type="ECO:0000313" key="7">
    <source>
        <dbReference type="Proteomes" id="UP000009168"/>
    </source>
</evidence>
<dbReference type="PANTHER" id="PTHR43261">
    <property type="entry name" value="TRANSLATION ELONGATION FACTOR G-RELATED"/>
    <property type="match status" value="1"/>
</dbReference>
<dbReference type="InterPro" id="IPR035649">
    <property type="entry name" value="EFG_V"/>
</dbReference>
<dbReference type="InterPro" id="IPR005517">
    <property type="entry name" value="Transl_elong_EFG/EF2_IV"/>
</dbReference>
<dbReference type="InterPro" id="IPR000640">
    <property type="entry name" value="EFG_V-like"/>
</dbReference>
<dbReference type="GO" id="GO:0032543">
    <property type="term" value="P:mitochondrial translation"/>
    <property type="evidence" value="ECO:0007669"/>
    <property type="project" value="TreeGrafter"/>
</dbReference>
<dbReference type="AlphaFoldDB" id="Q24BY4"/>
<dbReference type="PROSITE" id="PS00301">
    <property type="entry name" value="G_TR_1"/>
    <property type="match status" value="1"/>
</dbReference>
<accession>Q24BY4</accession>
<reference evidence="7" key="1">
    <citation type="journal article" date="2006" name="PLoS Biol.">
        <title>Macronuclear genome sequence of the ciliate Tetrahymena thermophila, a model eukaryote.</title>
        <authorList>
            <person name="Eisen J.A."/>
            <person name="Coyne R.S."/>
            <person name="Wu M."/>
            <person name="Wu D."/>
            <person name="Thiagarajan M."/>
            <person name="Wortman J.R."/>
            <person name="Badger J.H."/>
            <person name="Ren Q."/>
            <person name="Amedeo P."/>
            <person name="Jones K.M."/>
            <person name="Tallon L.J."/>
            <person name="Delcher A.L."/>
            <person name="Salzberg S.L."/>
            <person name="Silva J.C."/>
            <person name="Haas B.J."/>
            <person name="Majoros W.H."/>
            <person name="Farzad M."/>
            <person name="Carlton J.M."/>
            <person name="Smith R.K. Jr."/>
            <person name="Garg J."/>
            <person name="Pearlman R.E."/>
            <person name="Karrer K.M."/>
            <person name="Sun L."/>
            <person name="Manning G."/>
            <person name="Elde N.C."/>
            <person name="Turkewitz A.P."/>
            <person name="Asai D.J."/>
            <person name="Wilkes D.E."/>
            <person name="Wang Y."/>
            <person name="Cai H."/>
            <person name="Collins K."/>
            <person name="Stewart B.A."/>
            <person name="Lee S.R."/>
            <person name="Wilamowska K."/>
            <person name="Weinberg Z."/>
            <person name="Ruzzo W.L."/>
            <person name="Wloga D."/>
            <person name="Gaertig J."/>
            <person name="Frankel J."/>
            <person name="Tsao C.-C."/>
            <person name="Gorovsky M.A."/>
            <person name="Keeling P.J."/>
            <person name="Waller R.F."/>
            <person name="Patron N.J."/>
            <person name="Cherry J.M."/>
            <person name="Stover N.A."/>
            <person name="Krieger C.J."/>
            <person name="del Toro C."/>
            <person name="Ryder H.F."/>
            <person name="Williamson S.C."/>
            <person name="Barbeau R.A."/>
            <person name="Hamilton E.P."/>
            <person name="Orias E."/>
        </authorList>
    </citation>
    <scope>NUCLEOTIDE SEQUENCE [LARGE SCALE GENOMIC DNA]</scope>
    <source>
        <strain evidence="7">SB210</strain>
    </source>
</reference>
<dbReference type="Pfam" id="PF14492">
    <property type="entry name" value="EFG_III"/>
    <property type="match status" value="1"/>
</dbReference>
<dbReference type="KEGG" id="tet:TTHERM_01020860"/>
<evidence type="ECO:0000256" key="3">
    <source>
        <dbReference type="ARBA" id="ARBA00023128"/>
    </source>
</evidence>
<dbReference type="Gene3D" id="3.40.50.300">
    <property type="entry name" value="P-loop containing nucleotide triphosphate hydrolases"/>
    <property type="match status" value="1"/>
</dbReference>
<dbReference type="Gene3D" id="2.40.30.10">
    <property type="entry name" value="Translation factors"/>
    <property type="match status" value="1"/>
</dbReference>
<dbReference type="InterPro" id="IPR020568">
    <property type="entry name" value="Ribosomal_Su5_D2-typ_SF"/>
</dbReference>
<dbReference type="Gene3D" id="3.30.70.240">
    <property type="match status" value="1"/>
</dbReference>
<dbReference type="InterPro" id="IPR031157">
    <property type="entry name" value="G_TR_CS"/>
</dbReference>
<dbReference type="InterPro" id="IPR009000">
    <property type="entry name" value="Transl_B-barrel_sf"/>
</dbReference>
<dbReference type="EMBL" id="GG662374">
    <property type="protein sequence ID" value="EAS05318.2"/>
    <property type="molecule type" value="Genomic_DNA"/>
</dbReference>
<name>Q24BY4_TETTS</name>
<dbReference type="SUPFAM" id="SSF54980">
    <property type="entry name" value="EF-G C-terminal domain-like"/>
    <property type="match status" value="2"/>
</dbReference>
<dbReference type="PANTHER" id="PTHR43261:SF1">
    <property type="entry name" value="RIBOSOME-RELEASING FACTOR 2, MITOCHONDRIAL"/>
    <property type="match status" value="1"/>
</dbReference>
<dbReference type="InterPro" id="IPR041095">
    <property type="entry name" value="EFG_II"/>
</dbReference>
<evidence type="ECO:0000256" key="1">
    <source>
        <dbReference type="ARBA" id="ARBA00022741"/>
    </source>
</evidence>
<dbReference type="Pfam" id="PF22042">
    <property type="entry name" value="EF-G_D2"/>
    <property type="match status" value="1"/>
</dbReference>
<evidence type="ECO:0000256" key="2">
    <source>
        <dbReference type="ARBA" id="ARBA00022917"/>
    </source>
</evidence>
<dbReference type="SMART" id="SM00838">
    <property type="entry name" value="EFG_C"/>
    <property type="match status" value="1"/>
</dbReference>
<proteinExistence type="predicted"/>
<organism evidence="6 7">
    <name type="scientific">Tetrahymena thermophila (strain SB210)</name>
    <dbReference type="NCBI Taxonomy" id="312017"/>
    <lineage>
        <taxon>Eukaryota</taxon>
        <taxon>Sar</taxon>
        <taxon>Alveolata</taxon>
        <taxon>Ciliophora</taxon>
        <taxon>Intramacronucleata</taxon>
        <taxon>Oligohymenophorea</taxon>
        <taxon>Hymenostomatida</taxon>
        <taxon>Tetrahymenina</taxon>
        <taxon>Tetrahymenidae</taxon>
        <taxon>Tetrahymena</taxon>
    </lineage>
</organism>
<dbReference type="PROSITE" id="PS51722">
    <property type="entry name" value="G_TR_2"/>
    <property type="match status" value="1"/>
</dbReference>
<evidence type="ECO:0000313" key="6">
    <source>
        <dbReference type="EMBL" id="EAS05318.2"/>
    </source>
</evidence>
<dbReference type="NCBIfam" id="TIGR00231">
    <property type="entry name" value="small_GTP"/>
    <property type="match status" value="1"/>
</dbReference>
<keyword evidence="3" id="KW-0496">Mitochondrion</keyword>
<dbReference type="InterPro" id="IPR014721">
    <property type="entry name" value="Ribsml_uS5_D2-typ_fold_subgr"/>
</dbReference>
<dbReference type="GO" id="GO:0005525">
    <property type="term" value="F:GTP binding"/>
    <property type="evidence" value="ECO:0007669"/>
    <property type="project" value="UniProtKB-KW"/>
</dbReference>
<dbReference type="FunCoup" id="Q24BY4">
    <property type="interactions" value="53"/>
</dbReference>
<dbReference type="HOGENOM" id="CLU_002794_4_0_1"/>
<dbReference type="STRING" id="312017.Q24BY4"/>
<dbReference type="FunFam" id="3.30.70.240:FF:000001">
    <property type="entry name" value="Elongation factor G"/>
    <property type="match status" value="1"/>
</dbReference>
<dbReference type="Pfam" id="PF00009">
    <property type="entry name" value="GTP_EFTU"/>
    <property type="match status" value="1"/>
</dbReference>
<dbReference type="SUPFAM" id="SSF50447">
    <property type="entry name" value="Translation proteins"/>
    <property type="match status" value="1"/>
</dbReference>
<dbReference type="InterPro" id="IPR027417">
    <property type="entry name" value="P-loop_NTPase"/>
</dbReference>